<name>A0A2G1MCE6_9RHOB</name>
<keyword evidence="3" id="KW-1185">Reference proteome</keyword>
<feature type="transmembrane region" description="Helical" evidence="1">
    <location>
        <begin position="19"/>
        <end position="41"/>
    </location>
</feature>
<dbReference type="Proteomes" id="UP000221860">
    <property type="component" value="Unassembled WGS sequence"/>
</dbReference>
<evidence type="ECO:0000256" key="1">
    <source>
        <dbReference type="SAM" id="Phobius"/>
    </source>
</evidence>
<dbReference type="AlphaFoldDB" id="A0A2G1MCE6"/>
<comment type="caution">
    <text evidence="2">The sequence shown here is derived from an EMBL/GenBank/DDBJ whole genome shotgun (WGS) entry which is preliminary data.</text>
</comment>
<keyword evidence="1" id="KW-1133">Transmembrane helix</keyword>
<accession>A0A2G1MCE6</accession>
<dbReference type="OrthoDB" id="7867384at2"/>
<keyword evidence="1" id="KW-0812">Transmembrane</keyword>
<evidence type="ECO:0000313" key="3">
    <source>
        <dbReference type="Proteomes" id="UP000221860"/>
    </source>
</evidence>
<proteinExistence type="predicted"/>
<reference evidence="2 3" key="1">
    <citation type="submission" date="2017-08" db="EMBL/GenBank/DDBJ databases">
        <title>Draft Genome Sequence of Loktanella cinnabarina Strain XM1, Isolated from Coastal Surface Water.</title>
        <authorList>
            <person name="Ma R."/>
            <person name="Wang J."/>
            <person name="Wang Q."/>
            <person name="Ma Z."/>
            <person name="Li J."/>
            <person name="Chen L."/>
        </authorList>
    </citation>
    <scope>NUCLEOTIDE SEQUENCE [LARGE SCALE GENOMIC DNA]</scope>
    <source>
        <strain evidence="2 3">XM1</strain>
    </source>
</reference>
<protein>
    <submittedName>
        <fullName evidence="2">Uncharacterized protein</fullName>
    </submittedName>
</protein>
<keyword evidence="1" id="KW-0472">Membrane</keyword>
<dbReference type="EMBL" id="NQWH01000042">
    <property type="protein sequence ID" value="PHP26332.1"/>
    <property type="molecule type" value="Genomic_DNA"/>
</dbReference>
<gene>
    <name evidence="2" type="ORF">CJ301_16925</name>
</gene>
<sequence>MTAAAGAIWLSPLGAPGDAALWIKLAVAVVLGGGLVCLAGLGSRSELHFDTERQLVREVLRRPGGRIEQVASWRFDEFRATEIRDHRDPRRMTLRAELRLSGENLSIRVAQGELHVISALAQRIEADLGLSARRGVPLFRRAG</sequence>
<organism evidence="2 3">
    <name type="scientific">Limimaricola cinnabarinus</name>
    <dbReference type="NCBI Taxonomy" id="1125964"/>
    <lineage>
        <taxon>Bacteria</taxon>
        <taxon>Pseudomonadati</taxon>
        <taxon>Pseudomonadota</taxon>
        <taxon>Alphaproteobacteria</taxon>
        <taxon>Rhodobacterales</taxon>
        <taxon>Paracoccaceae</taxon>
        <taxon>Limimaricola</taxon>
    </lineage>
</organism>
<evidence type="ECO:0000313" key="2">
    <source>
        <dbReference type="EMBL" id="PHP26332.1"/>
    </source>
</evidence>